<dbReference type="CDD" id="cd00754">
    <property type="entry name" value="Ubl_MoaD"/>
    <property type="match status" value="1"/>
</dbReference>
<evidence type="ECO:0000256" key="2">
    <source>
        <dbReference type="ARBA" id="ARBA00024200"/>
    </source>
</evidence>
<name>A0A919CJT2_9GAMM</name>
<dbReference type="InterPro" id="IPR003749">
    <property type="entry name" value="ThiS/MoaD-like"/>
</dbReference>
<protein>
    <recommendedName>
        <fullName evidence="3">Molybdopterin synthase sulfur carrier subunit</fullName>
    </recommendedName>
</protein>
<comment type="similarity">
    <text evidence="2">Belongs to the MoaD family.</text>
</comment>
<dbReference type="RefSeq" id="WP_189475602.1">
    <property type="nucleotide sequence ID" value="NZ_BMYM01000001.1"/>
</dbReference>
<dbReference type="GO" id="GO:0000166">
    <property type="term" value="F:nucleotide binding"/>
    <property type="evidence" value="ECO:0007669"/>
    <property type="project" value="UniProtKB-KW"/>
</dbReference>
<dbReference type="EMBL" id="BMYM01000001">
    <property type="protein sequence ID" value="GHD29279.1"/>
    <property type="molecule type" value="Genomic_DNA"/>
</dbReference>
<dbReference type="Proteomes" id="UP000644693">
    <property type="component" value="Unassembled WGS sequence"/>
</dbReference>
<dbReference type="InterPro" id="IPR044672">
    <property type="entry name" value="MOCS2A"/>
</dbReference>
<sequence length="88" mass="9729">MSERGHVQVRFFARFRELLDCDAVSVALPEEGFHLSQLMTALAEKGELWAQVMSEENLIRAVNQTVVNDDPPLTPGDEVAFFPPVTGG</sequence>
<organism evidence="4 5">
    <name type="scientific">Parahalioglobus pacificus</name>
    <dbReference type="NCBI Taxonomy" id="930806"/>
    <lineage>
        <taxon>Bacteria</taxon>
        <taxon>Pseudomonadati</taxon>
        <taxon>Pseudomonadota</taxon>
        <taxon>Gammaproteobacteria</taxon>
        <taxon>Cellvibrionales</taxon>
        <taxon>Halieaceae</taxon>
        <taxon>Parahalioglobus</taxon>
    </lineage>
</organism>
<dbReference type="GO" id="GO:0006777">
    <property type="term" value="P:Mo-molybdopterin cofactor biosynthetic process"/>
    <property type="evidence" value="ECO:0007669"/>
    <property type="project" value="InterPro"/>
</dbReference>
<proteinExistence type="inferred from homology"/>
<dbReference type="PANTHER" id="PTHR33359:SF1">
    <property type="entry name" value="MOLYBDOPTERIN SYNTHASE SULFUR CARRIER SUBUNIT"/>
    <property type="match status" value="1"/>
</dbReference>
<dbReference type="SUPFAM" id="SSF54285">
    <property type="entry name" value="MoaD/ThiS"/>
    <property type="match status" value="1"/>
</dbReference>
<dbReference type="Gene3D" id="3.10.20.30">
    <property type="match status" value="1"/>
</dbReference>
<reference evidence="4" key="1">
    <citation type="journal article" date="2014" name="Int. J. Syst. Evol. Microbiol.">
        <title>Complete genome sequence of Corynebacterium casei LMG S-19264T (=DSM 44701T), isolated from a smear-ripened cheese.</title>
        <authorList>
            <consortium name="US DOE Joint Genome Institute (JGI-PGF)"/>
            <person name="Walter F."/>
            <person name="Albersmeier A."/>
            <person name="Kalinowski J."/>
            <person name="Ruckert C."/>
        </authorList>
    </citation>
    <scope>NUCLEOTIDE SEQUENCE</scope>
    <source>
        <strain evidence="4">KCTC 23430</strain>
    </source>
</reference>
<keyword evidence="1" id="KW-0547">Nucleotide-binding</keyword>
<evidence type="ECO:0000313" key="5">
    <source>
        <dbReference type="Proteomes" id="UP000644693"/>
    </source>
</evidence>
<evidence type="ECO:0000313" key="4">
    <source>
        <dbReference type="EMBL" id="GHD29279.1"/>
    </source>
</evidence>
<gene>
    <name evidence="4" type="primary">moaD</name>
    <name evidence="4" type="ORF">GCM10007053_09500</name>
</gene>
<dbReference type="PANTHER" id="PTHR33359">
    <property type="entry name" value="MOLYBDOPTERIN SYNTHASE SULFUR CARRIER SUBUNIT"/>
    <property type="match status" value="1"/>
</dbReference>
<evidence type="ECO:0000256" key="1">
    <source>
        <dbReference type="ARBA" id="ARBA00022741"/>
    </source>
</evidence>
<dbReference type="GO" id="GO:1990133">
    <property type="term" value="C:molybdopterin adenylyltransferase complex"/>
    <property type="evidence" value="ECO:0007669"/>
    <property type="project" value="TreeGrafter"/>
</dbReference>
<reference evidence="4" key="2">
    <citation type="submission" date="2020-09" db="EMBL/GenBank/DDBJ databases">
        <authorList>
            <person name="Sun Q."/>
            <person name="Kim S."/>
        </authorList>
    </citation>
    <scope>NUCLEOTIDE SEQUENCE</scope>
    <source>
        <strain evidence="4">KCTC 23430</strain>
    </source>
</reference>
<dbReference type="InterPro" id="IPR016155">
    <property type="entry name" value="Mopterin_synth/thiamin_S_b"/>
</dbReference>
<dbReference type="Pfam" id="PF02597">
    <property type="entry name" value="ThiS"/>
    <property type="match status" value="1"/>
</dbReference>
<evidence type="ECO:0000256" key="3">
    <source>
        <dbReference type="ARBA" id="ARBA00024247"/>
    </source>
</evidence>
<keyword evidence="5" id="KW-1185">Reference proteome</keyword>
<dbReference type="AlphaFoldDB" id="A0A919CJT2"/>
<dbReference type="NCBIfam" id="TIGR01682">
    <property type="entry name" value="moaD"/>
    <property type="match status" value="1"/>
</dbReference>
<comment type="caution">
    <text evidence="4">The sequence shown here is derived from an EMBL/GenBank/DDBJ whole genome shotgun (WGS) entry which is preliminary data.</text>
</comment>
<dbReference type="InterPro" id="IPR012675">
    <property type="entry name" value="Beta-grasp_dom_sf"/>
</dbReference>
<accession>A0A919CJT2</accession>